<keyword evidence="4" id="KW-1185">Reference proteome</keyword>
<keyword evidence="1" id="KW-0732">Signal</keyword>
<dbReference type="InterPro" id="IPR011051">
    <property type="entry name" value="RmlC_Cupin_sf"/>
</dbReference>
<organism evidence="3 4">
    <name type="scientific">Pedobacter nyackensis</name>
    <dbReference type="NCBI Taxonomy" id="475255"/>
    <lineage>
        <taxon>Bacteria</taxon>
        <taxon>Pseudomonadati</taxon>
        <taxon>Bacteroidota</taxon>
        <taxon>Sphingobacteriia</taxon>
        <taxon>Sphingobacteriales</taxon>
        <taxon>Sphingobacteriaceae</taxon>
        <taxon>Pedobacter</taxon>
    </lineage>
</organism>
<gene>
    <name evidence="3" type="ORF">SAMN04488101_11175</name>
</gene>
<sequence length="132" mass="14512">MKTMKMTSMALLLGLFLTLSANVYAQDPMTVAPSAYKKVLLENEKVRVMEVELAPGAEVPWHSHPNHVVYALADGKLELTEKGKTAVVADVKAGEAMYFPAVTHMAKNVGETTLKMIVTELKMGKMSKMKKM</sequence>
<evidence type="ECO:0000313" key="4">
    <source>
        <dbReference type="Proteomes" id="UP000192678"/>
    </source>
</evidence>
<dbReference type="AlphaFoldDB" id="A0A1W2EAU9"/>
<proteinExistence type="predicted"/>
<protein>
    <submittedName>
        <fullName evidence="3">Cupin domain protein</fullName>
    </submittedName>
</protein>
<evidence type="ECO:0000313" key="3">
    <source>
        <dbReference type="EMBL" id="SMD06900.1"/>
    </source>
</evidence>
<dbReference type="Pfam" id="PF07883">
    <property type="entry name" value="Cupin_2"/>
    <property type="match status" value="1"/>
</dbReference>
<dbReference type="EMBL" id="FWYB01000011">
    <property type="protein sequence ID" value="SMD06900.1"/>
    <property type="molecule type" value="Genomic_DNA"/>
</dbReference>
<dbReference type="OrthoDB" id="676420at2"/>
<dbReference type="STRING" id="475255.SAMN04488101_11175"/>
<dbReference type="InterPro" id="IPR014710">
    <property type="entry name" value="RmlC-like_jellyroll"/>
</dbReference>
<name>A0A1W2EAU9_9SPHI</name>
<dbReference type="InterPro" id="IPR013096">
    <property type="entry name" value="Cupin_2"/>
</dbReference>
<dbReference type="Proteomes" id="UP000192678">
    <property type="component" value="Unassembled WGS sequence"/>
</dbReference>
<evidence type="ECO:0000256" key="1">
    <source>
        <dbReference type="SAM" id="SignalP"/>
    </source>
</evidence>
<dbReference type="RefSeq" id="WP_084290934.1">
    <property type="nucleotide sequence ID" value="NZ_FWYB01000011.1"/>
</dbReference>
<feature type="chain" id="PRO_5013139721" evidence="1">
    <location>
        <begin position="26"/>
        <end position="132"/>
    </location>
</feature>
<dbReference type="Gene3D" id="2.60.120.10">
    <property type="entry name" value="Jelly Rolls"/>
    <property type="match status" value="1"/>
</dbReference>
<feature type="signal peptide" evidence="1">
    <location>
        <begin position="1"/>
        <end position="25"/>
    </location>
</feature>
<accession>A0A1W2EAU9</accession>
<evidence type="ECO:0000259" key="2">
    <source>
        <dbReference type="Pfam" id="PF07883"/>
    </source>
</evidence>
<dbReference type="SUPFAM" id="SSF51182">
    <property type="entry name" value="RmlC-like cupins"/>
    <property type="match status" value="1"/>
</dbReference>
<feature type="domain" description="Cupin type-2" evidence="2">
    <location>
        <begin position="50"/>
        <end position="118"/>
    </location>
</feature>
<reference evidence="3 4" key="1">
    <citation type="submission" date="2017-04" db="EMBL/GenBank/DDBJ databases">
        <authorList>
            <person name="Afonso C.L."/>
            <person name="Miller P.J."/>
            <person name="Scott M.A."/>
            <person name="Spackman E."/>
            <person name="Goraichik I."/>
            <person name="Dimitrov K.M."/>
            <person name="Suarez D.L."/>
            <person name="Swayne D.E."/>
        </authorList>
    </citation>
    <scope>NUCLEOTIDE SEQUENCE [LARGE SCALE GENOMIC DNA]</scope>
    <source>
        <strain evidence="3 4">DSM 19625</strain>
    </source>
</reference>